<dbReference type="InterPro" id="IPR011051">
    <property type="entry name" value="RmlC_Cupin_sf"/>
</dbReference>
<accession>A0AA38XZF0</accession>
<dbReference type="InterPro" id="IPR014710">
    <property type="entry name" value="RmlC-like_jellyroll"/>
</dbReference>
<feature type="domain" description="Cupin type-2" evidence="1">
    <location>
        <begin position="87"/>
        <end position="148"/>
    </location>
</feature>
<evidence type="ECO:0000259" key="1">
    <source>
        <dbReference type="Pfam" id="PF07883"/>
    </source>
</evidence>
<dbReference type="Proteomes" id="UP001172681">
    <property type="component" value="Unassembled WGS sequence"/>
</dbReference>
<evidence type="ECO:0000313" key="3">
    <source>
        <dbReference type="Proteomes" id="UP001172681"/>
    </source>
</evidence>
<dbReference type="PANTHER" id="PTHR36156:SF3">
    <property type="entry name" value="CUPIN 2 CONSERVED BARREL DOMAIN-CONTAINING PROTEIN"/>
    <property type="match status" value="1"/>
</dbReference>
<dbReference type="SUPFAM" id="SSF51182">
    <property type="entry name" value="RmlC-like cupins"/>
    <property type="match status" value="1"/>
</dbReference>
<reference evidence="2" key="1">
    <citation type="submission" date="2022-10" db="EMBL/GenBank/DDBJ databases">
        <title>Culturing micro-colonial fungi from biological soil crusts in the Mojave desert and describing Neophaeococcomyces mojavensis, and introducing the new genera and species Taxawa tesnikishii.</title>
        <authorList>
            <person name="Kurbessoian T."/>
            <person name="Stajich J.E."/>
        </authorList>
    </citation>
    <scope>NUCLEOTIDE SEQUENCE</scope>
    <source>
        <strain evidence="2">TK_35</strain>
    </source>
</reference>
<comment type="caution">
    <text evidence="2">The sequence shown here is derived from an EMBL/GenBank/DDBJ whole genome shotgun (WGS) entry which is preliminary data.</text>
</comment>
<keyword evidence="3" id="KW-1185">Reference proteome</keyword>
<dbReference type="Pfam" id="PF07883">
    <property type="entry name" value="Cupin_2"/>
    <property type="match status" value="1"/>
</dbReference>
<name>A0AA38XZF0_9EURO</name>
<dbReference type="InterPro" id="IPR047142">
    <property type="entry name" value="OryJ/VirC-like"/>
</dbReference>
<proteinExistence type="predicted"/>
<organism evidence="2 3">
    <name type="scientific">Knufia peltigerae</name>
    <dbReference type="NCBI Taxonomy" id="1002370"/>
    <lineage>
        <taxon>Eukaryota</taxon>
        <taxon>Fungi</taxon>
        <taxon>Dikarya</taxon>
        <taxon>Ascomycota</taxon>
        <taxon>Pezizomycotina</taxon>
        <taxon>Eurotiomycetes</taxon>
        <taxon>Chaetothyriomycetidae</taxon>
        <taxon>Chaetothyriales</taxon>
        <taxon>Trichomeriaceae</taxon>
        <taxon>Knufia</taxon>
    </lineage>
</organism>
<dbReference type="Gene3D" id="2.60.120.10">
    <property type="entry name" value="Jelly Rolls"/>
    <property type="match status" value="1"/>
</dbReference>
<dbReference type="EMBL" id="JAPDRN010000074">
    <property type="protein sequence ID" value="KAJ9628226.1"/>
    <property type="molecule type" value="Genomic_DNA"/>
</dbReference>
<dbReference type="CDD" id="cd02231">
    <property type="entry name" value="cupin_BLL6423-like"/>
    <property type="match status" value="1"/>
</dbReference>
<dbReference type="InterPro" id="IPR013096">
    <property type="entry name" value="Cupin_2"/>
</dbReference>
<dbReference type="AlphaFoldDB" id="A0AA38XZF0"/>
<sequence>MSTQREVLAVPKRYITTHNGEGLAVFSSDVEEEAPQSSLSDGMTISLCYATTEFPVILSEDHDMRAYETLVQRPPGIVVAGGSVARIVDFPPGHVGTMHRTLSVNYNFVIQGQLELVLDSGETRLLGPGDMVVQRAINHAWRNPSPTSWARIAAMALPAEGITVGGRTLEETGLPSMSDSTSQQ</sequence>
<gene>
    <name evidence="2" type="ORF">H2204_009486</name>
</gene>
<dbReference type="PANTHER" id="PTHR36156">
    <property type="entry name" value="SLR2101 PROTEIN"/>
    <property type="match status" value="1"/>
</dbReference>
<protein>
    <recommendedName>
        <fullName evidence="1">Cupin type-2 domain-containing protein</fullName>
    </recommendedName>
</protein>
<evidence type="ECO:0000313" key="2">
    <source>
        <dbReference type="EMBL" id="KAJ9628226.1"/>
    </source>
</evidence>